<dbReference type="PANTHER" id="PTHR33116">
    <property type="entry name" value="REVERSE TRANSCRIPTASE ZINC-BINDING DOMAIN-CONTAINING PROTEIN-RELATED-RELATED"/>
    <property type="match status" value="1"/>
</dbReference>
<organism evidence="1 2">
    <name type="scientific">Hibiscus trionum</name>
    <name type="common">Flower of an hour</name>
    <dbReference type="NCBI Taxonomy" id="183268"/>
    <lineage>
        <taxon>Eukaryota</taxon>
        <taxon>Viridiplantae</taxon>
        <taxon>Streptophyta</taxon>
        <taxon>Embryophyta</taxon>
        <taxon>Tracheophyta</taxon>
        <taxon>Spermatophyta</taxon>
        <taxon>Magnoliopsida</taxon>
        <taxon>eudicotyledons</taxon>
        <taxon>Gunneridae</taxon>
        <taxon>Pentapetalae</taxon>
        <taxon>rosids</taxon>
        <taxon>malvids</taxon>
        <taxon>Malvales</taxon>
        <taxon>Malvaceae</taxon>
        <taxon>Malvoideae</taxon>
        <taxon>Hibiscus</taxon>
    </lineage>
</organism>
<dbReference type="PANTHER" id="PTHR33116:SF70">
    <property type="entry name" value="NON-LTR RETROELEMENT REVERSE TRANSCRIPTASE-LIKE PROTEIN"/>
    <property type="match status" value="1"/>
</dbReference>
<dbReference type="AlphaFoldDB" id="A0A9W7H4Q1"/>
<dbReference type="EMBL" id="BSYR01000008">
    <property type="protein sequence ID" value="GMI70388.1"/>
    <property type="molecule type" value="Genomic_DNA"/>
</dbReference>
<gene>
    <name evidence="1" type="ORF">HRI_000708100</name>
</gene>
<protein>
    <recommendedName>
        <fullName evidence="3">Reverse transcriptase</fullName>
    </recommendedName>
</protein>
<name>A0A9W7H4Q1_HIBTR</name>
<proteinExistence type="predicted"/>
<evidence type="ECO:0000313" key="2">
    <source>
        <dbReference type="Proteomes" id="UP001165190"/>
    </source>
</evidence>
<reference evidence="1" key="1">
    <citation type="submission" date="2023-05" db="EMBL/GenBank/DDBJ databases">
        <title>Genome and transcriptome analyses reveal genes involved in the formation of fine ridges on petal epidermal cells in Hibiscus trionum.</title>
        <authorList>
            <person name="Koshimizu S."/>
            <person name="Masuda S."/>
            <person name="Ishii T."/>
            <person name="Shirasu K."/>
            <person name="Hoshino A."/>
            <person name="Arita M."/>
        </authorList>
    </citation>
    <scope>NUCLEOTIDE SEQUENCE</scope>
    <source>
        <strain evidence="1">Hamamatsu line</strain>
    </source>
</reference>
<dbReference type="Proteomes" id="UP001165190">
    <property type="component" value="Unassembled WGS sequence"/>
</dbReference>
<evidence type="ECO:0000313" key="1">
    <source>
        <dbReference type="EMBL" id="GMI70388.1"/>
    </source>
</evidence>
<keyword evidence="2" id="KW-1185">Reference proteome</keyword>
<dbReference type="OrthoDB" id="1434716at2759"/>
<sequence>MTTIKATLDQFCSCSGHKVSESKTKIYFSKNCDVERRYALADSGGFELVEDLGTYLGVPLLHKRVTKATYRFLIEKVERRLSGWASRTLSLAGRITLAKAILKLYRRMLCKQRGCRKVFVILLRESLDISSGVRLMGGGVSPLSDEMWWRRI</sequence>
<accession>A0A9W7H4Q1</accession>
<evidence type="ECO:0008006" key="3">
    <source>
        <dbReference type="Google" id="ProtNLM"/>
    </source>
</evidence>
<comment type="caution">
    <text evidence="1">The sequence shown here is derived from an EMBL/GenBank/DDBJ whole genome shotgun (WGS) entry which is preliminary data.</text>
</comment>